<name>A0A812LXF9_9DINO</name>
<reference evidence="2" key="1">
    <citation type="submission" date="2021-02" db="EMBL/GenBank/DDBJ databases">
        <authorList>
            <person name="Dougan E. K."/>
            <person name="Rhodes N."/>
            <person name="Thang M."/>
            <person name="Chan C."/>
        </authorList>
    </citation>
    <scope>NUCLEOTIDE SEQUENCE</scope>
</reference>
<dbReference type="Gene3D" id="3.30.565.10">
    <property type="entry name" value="Histidine kinase-like ATPase, C-terminal domain"/>
    <property type="match status" value="1"/>
</dbReference>
<evidence type="ECO:0000313" key="3">
    <source>
        <dbReference type="Proteomes" id="UP000604046"/>
    </source>
</evidence>
<dbReference type="PANTHER" id="PTHR32387:SF0">
    <property type="entry name" value="PROTEIN NO VEIN"/>
    <property type="match status" value="1"/>
</dbReference>
<feature type="region of interest" description="Disordered" evidence="1">
    <location>
        <begin position="1516"/>
        <end position="1541"/>
    </location>
</feature>
<dbReference type="InterPro" id="IPR036890">
    <property type="entry name" value="HATPase_C_sf"/>
</dbReference>
<dbReference type="OrthoDB" id="1262810at2759"/>
<dbReference type="PANTHER" id="PTHR32387">
    <property type="entry name" value="WU:FJ29H11"/>
    <property type="match status" value="1"/>
</dbReference>
<dbReference type="Proteomes" id="UP000604046">
    <property type="component" value="Unassembled WGS sequence"/>
</dbReference>
<dbReference type="SUPFAM" id="SSF55874">
    <property type="entry name" value="ATPase domain of HSP90 chaperone/DNA topoisomerase II/histidine kinase"/>
    <property type="match status" value="1"/>
</dbReference>
<dbReference type="Pfam" id="PF11523">
    <property type="entry name" value="DUF3223"/>
    <property type="match status" value="1"/>
</dbReference>
<dbReference type="InterPro" id="IPR052957">
    <property type="entry name" value="Auxin_embryo_med"/>
</dbReference>
<proteinExistence type="predicted"/>
<organism evidence="2 3">
    <name type="scientific">Symbiodinium natans</name>
    <dbReference type="NCBI Taxonomy" id="878477"/>
    <lineage>
        <taxon>Eukaryota</taxon>
        <taxon>Sar</taxon>
        <taxon>Alveolata</taxon>
        <taxon>Dinophyceae</taxon>
        <taxon>Suessiales</taxon>
        <taxon>Symbiodiniaceae</taxon>
        <taxon>Symbiodinium</taxon>
    </lineage>
</organism>
<evidence type="ECO:0000313" key="2">
    <source>
        <dbReference type="EMBL" id="CAE7247354.1"/>
    </source>
</evidence>
<sequence length="1554" mass="171026">MGYLGPKELCIGSPPIESISAPRCRIQLVVPASTKMSSADQKNFDVPTRVANRDFQSVNHLLREIVSIRDLYSNSDTGRLSAAHEELMRAVFANHPEAERKLQGMQFIRVGPNSRSSRPNDSCFYIMTNETDGDDISYMKCLRRLSEVALQETPGEHVVPLAAMTSKYEGLSVRIGPDDILVEPGTLEAFGVHVELYRKLLSVHTQKRIYGPWMLHHGSDARLMMVADMAQDEVAITWKAPFQVHCGSEPALPRPHMATAQPPSLQVCLDALADKAGIAGAFAASSEEEMQLVAGQVLFKALSSSTQLARSKAGALSQIHSLKALAKHQSYELLQEQLRNSQAKLHEATSDRDMARLALDKLHDELATLRRSIFPPQVVGSVGTEQDLQDPGRSTSAESVRARDSHLATDESIEALSQRLKEHLPEPAATMLRNSLSLMSSELYSGPSRALWELVQNADDCSYKGTPHMKIVADSSYLWLEYNEVGFTFQDVEALCSLGMSMKGPGQTGHKGVGFKASFVLSCKPHVLSNPYRFYFNEEADCILPHVTPHVLDHTTFPQDLPSSGTAIYLPLRKPAPSLLQEVVPSTLLFLRQLRSLSLESIDAGRVRTYVREGGDEGPVAVVEHAETTRKHDYYIARGPGGSIAVAFPLSCSSSEASWISTTLPLCTLPGLKTPLDAPFELTANREALLEGSARNAALRDALAHLWLQAVEAAQDGSALAARAWTLQPGPELAQLPFWSPFLHRVRSGLQEISLVPVLGGTGQARRLPVTRCRKAQSRLLGELALGPKELEMLDLGIPSPEYLSQLPEGTDLGLREFGVADLLRLLCLPGDPPNAERSRWEARGNQWRKKVTQELAWQKHDIDTMALRKVPLFPLAEGDDPDVTTGACAASPWRACDEGHIFWSLPRNAPKDLLRVLHAEQGCREDRDLLNLLGCGWTAQPRDVAYAIVQQNLGLSTMEDQRFSWSKLAYLGRHWDEILSSSATESWLAMQTVGEMEKLLRSVLVPSRGGGGRLRCDARELHSPFFLGCKPLRGNSEGSDFILEPPGAAGVKARLWWELVFLRLGARPCVGSVRLPKGLFALPGIAGDLRALLSFYGKSVDLRELRSRCEIEDRSGRVRTVGREPEKRKHSERLLGPRFLQFTGPEYVVDIAEEAELEGLAQQLLGIVVAPTCAVLLALLARVAKLESRYLLAVYDFLSAEWKRGQLPLECAELEELKHNGFWVIAEDGQIVRKLPAEVCRGDVERTGAGEAQEGRILEFFVACLGVMISPQPESASGSEAPCVPPSSSQDSGKEKDSAKGAKSKSNKMEGREKKSGHAQDGENPDTSKREPQPPSTSANKSRQLPKLPLLREGVDAEVEVAGSAPFRPLLAELPLLSKLLADIFKEGDGDERLFGSMVPGLMEVPVSQIKFTQTSIAGKFIHGRFKGCRVEAVAKDLKNGKLRPADLPIAVVRFNSSFWTLNNRTLYVLNHVSRQRAPLLAWVAQYTLCPITAKFLQLRYGSLLKEDAKSISRLPALKDEEPELSNPDDADDQPTWDSGDEELLEKGMAWKS</sequence>
<dbReference type="EMBL" id="CAJNDS010001112">
    <property type="protein sequence ID" value="CAE7247354.1"/>
    <property type="molecule type" value="Genomic_DNA"/>
</dbReference>
<dbReference type="NCBIfam" id="NF047352">
    <property type="entry name" value="P_loop_sacsin"/>
    <property type="match status" value="1"/>
</dbReference>
<accession>A0A812LXF9</accession>
<dbReference type="Gene3D" id="3.10.450.40">
    <property type="match status" value="1"/>
</dbReference>
<feature type="compositionally biased region" description="Basic and acidic residues" evidence="1">
    <location>
        <begin position="1308"/>
        <end position="1333"/>
    </location>
</feature>
<feature type="compositionally biased region" description="Acidic residues" evidence="1">
    <location>
        <begin position="1522"/>
        <end position="1541"/>
    </location>
</feature>
<protein>
    <submittedName>
        <fullName evidence="2">NOV protein</fullName>
    </submittedName>
</protein>
<gene>
    <name evidence="2" type="primary">NOV</name>
    <name evidence="2" type="ORF">SNAT2548_LOCUS11830</name>
</gene>
<evidence type="ECO:0000256" key="1">
    <source>
        <dbReference type="SAM" id="MobiDB-lite"/>
    </source>
</evidence>
<comment type="caution">
    <text evidence="2">The sequence shown here is derived from an EMBL/GenBank/DDBJ whole genome shotgun (WGS) entry which is preliminary data.</text>
</comment>
<feature type="region of interest" description="Disordered" evidence="1">
    <location>
        <begin position="380"/>
        <end position="407"/>
    </location>
</feature>
<keyword evidence="3" id="KW-1185">Reference proteome</keyword>
<feature type="region of interest" description="Disordered" evidence="1">
    <location>
        <begin position="1276"/>
        <end position="1349"/>
    </location>
</feature>